<evidence type="ECO:0000313" key="1">
    <source>
        <dbReference type="EMBL" id="KAI9898139.1"/>
    </source>
</evidence>
<dbReference type="EMBL" id="CM047945">
    <property type="protein sequence ID" value="KAI9898139.1"/>
    <property type="molecule type" value="Genomic_DNA"/>
</dbReference>
<evidence type="ECO:0000313" key="2">
    <source>
        <dbReference type="Proteomes" id="UP001163324"/>
    </source>
</evidence>
<gene>
    <name evidence="1" type="ORF">N3K66_006499</name>
</gene>
<name>A0ACC0UVM8_9HYPO</name>
<accession>A0ACC0UVM8</accession>
<proteinExistence type="predicted"/>
<sequence>MINRPLLSSVSSFSSLVFFSLQNIANIPSSSSSSSSSSSNSNDTYNSRFYTTTTTTTTNTNTNITSTMFGVSGVLRDAMRTAIDMAQQARPNGGMWAARSEVASVVGFFGSFYSQLEHMCQHMLSYGGSSASNLSDLDQHIGQMRHILSPGRDTAAPDSAEASLTTLFVQRCRLVAVTLSGIYSAETFSTMIARHPSILDTVDFNLTPEMRGDLGEIVEFLSAPALPAICQSITNAFGLENSELNAATMDDIIVDIGAMHLGMALPTFLAPSGQRSYEALERVNLDGTPDFFGPGSFPEPMELTTPSGMSQHRPIPAARPSSPPNSSTLQSQDKVKDSRVGKQDWDSRTARGKKNAEVDSLDAQIKGQYIRERGTKEPMTLDAAARSKLHPILKKRNAKSRKTRRLNISSSVKSARFVSGTLSPPPRETIRRKLSNRFWVPLEDREEELESDETQSELPPVPQGCIESVLQQSGSASTDHPSYDFCFDNGFHLRPAAHAPHSTISQEKDISQTDIAHVSQQQDPFVMTPSLPEQAIAHSSTRQSQLEVSSGSDTLSSTQQVPSSSEHVTALESPIEEHIFSLAQVEQVTAHSPIDQEQLVAPMIGPFPQPMEAVTYTSAEQVTAPSEMSSSIPEHVTAPHSFFSPEHVTAHPSSPSEQVTASDISSQGQLNAPTEMSSSLYEHVTALQSSFSPEHVTASGQAPAHIPSTQEQVTAPSSFISEQLQAPIDNVSTHEQVTAPTPAAAVQPQTPNSSFLTRLSSWWQPWAPLFTQHAPVQPALIQPELIRQPARARDTAPTQQPAEGMQVDPAPANLSDSQYLAALQASLLEMDDDEPTPSRQLILEEMAAVSAHGSRRQSDSDWPPESEETSDPRDETANLLDGLFIHQRPASRFLDLFKSQDLPTASPERDDDDSELAPVTPKEEIQVEEEKHATAHETILEIFTHPSDKPLAISSEQQASILREKEEEEARIAEELRKAEEEARRIAEEEAKRQLKERLALSGGLRLPNQLFVAPLSAEWEAKAKHTVHASHTTTLATTNEGVELRCHDFAKLVQETEWLNDEVINASLNFLDSSINLAAGIKDVKRNTRKCLAMNSFFYKRLKDHGVKGTERSLRRYGVERRNILDIETILLPICENSHWTLCVIRPAARTVAHMDSLNPRGSPVVTQTALSWLEEFLEKFDANEWKVVVHDAPRQTNGWDCGVHTITNAMCVSLGISPIDCYSSTDLPLQRLRIACVLLNQGFKDDFDLSVF</sequence>
<keyword evidence="2" id="KW-1185">Reference proteome</keyword>
<reference evidence="1" key="1">
    <citation type="submission" date="2022-10" db="EMBL/GenBank/DDBJ databases">
        <title>Complete Genome of Trichothecium roseum strain YXFP-22015, a Plant Pathogen Isolated from Citrus.</title>
        <authorList>
            <person name="Wang Y."/>
            <person name="Zhu L."/>
        </authorList>
    </citation>
    <scope>NUCLEOTIDE SEQUENCE</scope>
    <source>
        <strain evidence="1">YXFP-22015</strain>
    </source>
</reference>
<dbReference type="Proteomes" id="UP001163324">
    <property type="component" value="Chromosome 6"/>
</dbReference>
<organism evidence="1 2">
    <name type="scientific">Trichothecium roseum</name>
    <dbReference type="NCBI Taxonomy" id="47278"/>
    <lineage>
        <taxon>Eukaryota</taxon>
        <taxon>Fungi</taxon>
        <taxon>Dikarya</taxon>
        <taxon>Ascomycota</taxon>
        <taxon>Pezizomycotina</taxon>
        <taxon>Sordariomycetes</taxon>
        <taxon>Hypocreomycetidae</taxon>
        <taxon>Hypocreales</taxon>
        <taxon>Hypocreales incertae sedis</taxon>
        <taxon>Trichothecium</taxon>
    </lineage>
</organism>
<protein>
    <submittedName>
        <fullName evidence="1">Uncharacterized protein</fullName>
    </submittedName>
</protein>
<comment type="caution">
    <text evidence="1">The sequence shown here is derived from an EMBL/GenBank/DDBJ whole genome shotgun (WGS) entry which is preliminary data.</text>
</comment>